<feature type="transmembrane region" description="Helical" evidence="2">
    <location>
        <begin position="46"/>
        <end position="68"/>
    </location>
</feature>
<protein>
    <submittedName>
        <fullName evidence="3">Uncharacterized protein</fullName>
    </submittedName>
</protein>
<feature type="region of interest" description="Disordered" evidence="1">
    <location>
        <begin position="169"/>
        <end position="190"/>
    </location>
</feature>
<reference evidence="3" key="1">
    <citation type="submission" date="2021-01" db="EMBL/GenBank/DDBJ databases">
        <authorList>
            <person name="Corre E."/>
            <person name="Pelletier E."/>
            <person name="Niang G."/>
            <person name="Scheremetjew M."/>
            <person name="Finn R."/>
            <person name="Kale V."/>
            <person name="Holt S."/>
            <person name="Cochrane G."/>
            <person name="Meng A."/>
            <person name="Brown T."/>
            <person name="Cohen L."/>
        </authorList>
    </citation>
    <scope>NUCLEOTIDE SEQUENCE</scope>
    <source>
        <strain evidence="3">CT5</strain>
    </source>
</reference>
<feature type="compositionally biased region" description="Polar residues" evidence="1">
    <location>
        <begin position="279"/>
        <end position="292"/>
    </location>
</feature>
<evidence type="ECO:0000256" key="1">
    <source>
        <dbReference type="SAM" id="MobiDB-lite"/>
    </source>
</evidence>
<keyword evidence="2" id="KW-0812">Transmembrane</keyword>
<feature type="compositionally biased region" description="Basic and acidic residues" evidence="1">
    <location>
        <begin position="251"/>
        <end position="278"/>
    </location>
</feature>
<evidence type="ECO:0000256" key="2">
    <source>
        <dbReference type="SAM" id="Phobius"/>
    </source>
</evidence>
<sequence length="316" mass="35513">MTICYPMFESMFQKASNIFAEAFLLLMSILLYLSQNASDSSTSKTLFLTLLFIFLPLLPILTTTNNLLMHFGRSSQAKLNKIRAQRQNPAATANSLEGDRAECSKNPQKNPCSAIFEEDKEDKYVTMYEKMPHKDTPKDVMQAIGAVHDKVFKGPTAKKKLDKLTAILQDRKDAPENTGEEATQDDKSARDTHILETERNILEKDLSDDETQSVTDGMQGMVSQVKDAPIILQNAKRLPKNGSMNLSRNDTVSREETKTEDLSSPQKLREDITPRESTLDNNFSDTLEQSQMEKALTGLKFISTPKKEPEPENDSP</sequence>
<name>A0A7S3KQW4_EUPCR</name>
<dbReference type="AlphaFoldDB" id="A0A7S3KQW4"/>
<gene>
    <name evidence="3" type="ORF">ECRA1380_LOCUS14101</name>
</gene>
<dbReference type="EMBL" id="HBIK01030105">
    <property type="protein sequence ID" value="CAE0389129.1"/>
    <property type="molecule type" value="Transcribed_RNA"/>
</dbReference>
<feature type="transmembrane region" description="Helical" evidence="2">
    <location>
        <begin position="15"/>
        <end position="34"/>
    </location>
</feature>
<keyword evidence="2" id="KW-1133">Transmembrane helix</keyword>
<feature type="region of interest" description="Disordered" evidence="1">
    <location>
        <begin position="80"/>
        <end position="114"/>
    </location>
</feature>
<feature type="region of interest" description="Disordered" evidence="1">
    <location>
        <begin position="237"/>
        <end position="316"/>
    </location>
</feature>
<accession>A0A7S3KQW4</accession>
<organism evidence="3">
    <name type="scientific">Euplotes crassus</name>
    <dbReference type="NCBI Taxonomy" id="5936"/>
    <lineage>
        <taxon>Eukaryota</taxon>
        <taxon>Sar</taxon>
        <taxon>Alveolata</taxon>
        <taxon>Ciliophora</taxon>
        <taxon>Intramacronucleata</taxon>
        <taxon>Spirotrichea</taxon>
        <taxon>Hypotrichia</taxon>
        <taxon>Euplotida</taxon>
        <taxon>Euplotidae</taxon>
        <taxon>Moneuplotes</taxon>
    </lineage>
</organism>
<evidence type="ECO:0000313" key="3">
    <source>
        <dbReference type="EMBL" id="CAE0389129.1"/>
    </source>
</evidence>
<feature type="compositionally biased region" description="Polar residues" evidence="1">
    <location>
        <begin position="85"/>
        <end position="95"/>
    </location>
</feature>
<keyword evidence="2" id="KW-0472">Membrane</keyword>
<proteinExistence type="predicted"/>